<keyword evidence="1" id="KW-1185">Reference proteome</keyword>
<proteinExistence type="predicted"/>
<reference evidence="2 3" key="2">
    <citation type="submission" date="2025-04" db="UniProtKB">
        <authorList>
            <consortium name="RefSeq"/>
        </authorList>
    </citation>
    <scope>IDENTIFICATION</scope>
    <source>
        <tissue evidence="2 3">Leaf</tissue>
    </source>
</reference>
<evidence type="ECO:0000313" key="1">
    <source>
        <dbReference type="Proteomes" id="UP000504610"/>
    </source>
</evidence>
<dbReference type="Proteomes" id="UP000504610">
    <property type="component" value="Chromosome 3"/>
</dbReference>
<sequence>MDFIHSGNRTKARKVLCLKSLSHLSLRLKRVSIKFLDQEEGVAMSHEEKRVEESMDVWRRLTLHGDHIANGPSLKTLMNLVRIQDIILISDNFDAKLMGGVSLGYFF</sequence>
<evidence type="ECO:0000313" key="2">
    <source>
        <dbReference type="RefSeq" id="XP_056861212.1"/>
    </source>
</evidence>
<dbReference type="RefSeq" id="XP_056861213.1">
    <property type="nucleotide sequence ID" value="XM_057005233.1"/>
</dbReference>
<dbReference type="RefSeq" id="XP_056861212.1">
    <property type="nucleotide sequence ID" value="XM_057005232.1"/>
</dbReference>
<dbReference type="GeneID" id="130509363"/>
<gene>
    <name evidence="2 3" type="primary">LOC130509363</name>
</gene>
<name>A0A9W3DBM4_RAPSA</name>
<evidence type="ECO:0000313" key="3">
    <source>
        <dbReference type="RefSeq" id="XP_056861213.1"/>
    </source>
</evidence>
<organism evidence="1 2">
    <name type="scientific">Raphanus sativus</name>
    <name type="common">Radish</name>
    <name type="synonym">Raphanus raphanistrum var. sativus</name>
    <dbReference type="NCBI Taxonomy" id="3726"/>
    <lineage>
        <taxon>Eukaryota</taxon>
        <taxon>Viridiplantae</taxon>
        <taxon>Streptophyta</taxon>
        <taxon>Embryophyta</taxon>
        <taxon>Tracheophyta</taxon>
        <taxon>Spermatophyta</taxon>
        <taxon>Magnoliopsida</taxon>
        <taxon>eudicotyledons</taxon>
        <taxon>Gunneridae</taxon>
        <taxon>Pentapetalae</taxon>
        <taxon>rosids</taxon>
        <taxon>malvids</taxon>
        <taxon>Brassicales</taxon>
        <taxon>Brassicaceae</taxon>
        <taxon>Brassiceae</taxon>
        <taxon>Raphanus</taxon>
    </lineage>
</organism>
<reference evidence="1" key="1">
    <citation type="journal article" date="2019" name="Database">
        <title>The radish genome database (RadishGD): an integrated information resource for radish genomics.</title>
        <authorList>
            <person name="Yu H.J."/>
            <person name="Baek S."/>
            <person name="Lee Y.J."/>
            <person name="Cho A."/>
            <person name="Mun J.H."/>
        </authorList>
    </citation>
    <scope>NUCLEOTIDE SEQUENCE [LARGE SCALE GENOMIC DNA]</scope>
    <source>
        <strain evidence="1">cv. WK10039</strain>
    </source>
</reference>
<dbReference type="AlphaFoldDB" id="A0A9W3DBM4"/>
<accession>A0A9W3DBM4</accession>
<protein>
    <submittedName>
        <fullName evidence="2 3">Uncharacterized protein LOC130509363 isoform X2</fullName>
    </submittedName>
</protein>